<accession>A0A1G1YWB7</accession>
<dbReference type="InterPro" id="IPR038390">
    <property type="entry name" value="Metal_Tscrpt_repr_sf"/>
</dbReference>
<evidence type="ECO:0000313" key="2">
    <source>
        <dbReference type="Proteomes" id="UP000178179"/>
    </source>
</evidence>
<name>A0A1G1YWB7_9BACT</name>
<evidence type="ECO:0000313" key="1">
    <source>
        <dbReference type="EMBL" id="OGY56688.1"/>
    </source>
</evidence>
<dbReference type="EMBL" id="MHIS01000010">
    <property type="protein sequence ID" value="OGY56688.1"/>
    <property type="molecule type" value="Genomic_DNA"/>
</dbReference>
<dbReference type="Proteomes" id="UP000178179">
    <property type="component" value="Unassembled WGS sequence"/>
</dbReference>
<dbReference type="Gene3D" id="1.20.58.1000">
    <property type="entry name" value="Metal-sensitive repressor, helix protomer"/>
    <property type="match status" value="1"/>
</dbReference>
<dbReference type="InterPro" id="IPR003735">
    <property type="entry name" value="Metal_Tscrpt_repr"/>
</dbReference>
<dbReference type="GO" id="GO:0003677">
    <property type="term" value="F:DNA binding"/>
    <property type="evidence" value="ECO:0007669"/>
    <property type="project" value="InterPro"/>
</dbReference>
<gene>
    <name evidence="1" type="ORF">A2119_03005</name>
</gene>
<proteinExistence type="predicted"/>
<sequence>MQAQHRKSVHNRLKRLEGQIRGLQKMVDEDKYCVDIINQSSAVRSALSSVEDLLLENHLSEHVISQMKGNQEKKATAEIVEIFKRAKRK</sequence>
<dbReference type="GO" id="GO:0045892">
    <property type="term" value="P:negative regulation of DNA-templated transcription"/>
    <property type="evidence" value="ECO:0007669"/>
    <property type="project" value="UniProtKB-ARBA"/>
</dbReference>
<evidence type="ECO:0008006" key="3">
    <source>
        <dbReference type="Google" id="ProtNLM"/>
    </source>
</evidence>
<reference evidence="1 2" key="1">
    <citation type="journal article" date="2016" name="Nat. Commun.">
        <title>Thousands of microbial genomes shed light on interconnected biogeochemical processes in an aquifer system.</title>
        <authorList>
            <person name="Anantharaman K."/>
            <person name="Brown C.T."/>
            <person name="Hug L.A."/>
            <person name="Sharon I."/>
            <person name="Castelle C.J."/>
            <person name="Probst A.J."/>
            <person name="Thomas B.C."/>
            <person name="Singh A."/>
            <person name="Wilkins M.J."/>
            <person name="Karaoz U."/>
            <person name="Brodie E.L."/>
            <person name="Williams K.H."/>
            <person name="Hubbard S.S."/>
            <person name="Banfield J.F."/>
        </authorList>
    </citation>
    <scope>NUCLEOTIDE SEQUENCE [LARGE SCALE GENOMIC DNA]</scope>
</reference>
<dbReference type="AlphaFoldDB" id="A0A1G1YWB7"/>
<dbReference type="Pfam" id="PF02583">
    <property type="entry name" value="Trns_repr_metal"/>
    <property type="match status" value="1"/>
</dbReference>
<dbReference type="GO" id="GO:0046872">
    <property type="term" value="F:metal ion binding"/>
    <property type="evidence" value="ECO:0007669"/>
    <property type="project" value="InterPro"/>
</dbReference>
<protein>
    <recommendedName>
        <fullName evidence="3">Transcriptional regulator</fullName>
    </recommendedName>
</protein>
<dbReference type="CDD" id="cd10148">
    <property type="entry name" value="CsoR-like_DUF156"/>
    <property type="match status" value="1"/>
</dbReference>
<organism evidence="1 2">
    <name type="scientific">Candidatus Colwellbacteria bacterium GWA2_46_10</name>
    <dbReference type="NCBI Taxonomy" id="1797684"/>
    <lineage>
        <taxon>Bacteria</taxon>
        <taxon>Candidatus Colwelliibacteriota</taxon>
    </lineage>
</organism>
<comment type="caution">
    <text evidence="1">The sequence shown here is derived from an EMBL/GenBank/DDBJ whole genome shotgun (WGS) entry which is preliminary data.</text>
</comment>
<dbReference type="PANTHER" id="PTHR33677">
    <property type="entry name" value="TRANSCRIPTIONAL REPRESSOR FRMR-RELATED"/>
    <property type="match status" value="1"/>
</dbReference>